<organism evidence="1 2">
    <name type="scientific">Bacillus phage Eyuki</name>
    <dbReference type="NCBI Taxonomy" id="1690431"/>
    <lineage>
        <taxon>Viruses</taxon>
        <taxon>Duplodnaviria</taxon>
        <taxon>Heunggongvirae</taxon>
        <taxon>Uroviricota</taxon>
        <taxon>Caudoviricetes</taxon>
        <taxon>Herelleviridae</taxon>
        <taxon>Bastillevirinae</taxon>
        <taxon>Wphvirus</taxon>
        <taxon>Wphvirus megatron</taxon>
    </lineage>
</organism>
<evidence type="ECO:0000313" key="1">
    <source>
        <dbReference type="EMBL" id="ALA46569.1"/>
    </source>
</evidence>
<dbReference type="EMBL" id="KT207918">
    <property type="protein sequence ID" value="ALA46569.1"/>
    <property type="molecule type" value="Genomic_DNA"/>
</dbReference>
<proteinExistence type="predicted"/>
<gene>
    <name evidence="1" type="ORF">EYUKI_11</name>
</gene>
<name>A0A0K2FLI1_9CAUD</name>
<accession>A0A0K2FLI1</accession>
<dbReference type="RefSeq" id="YP_009211951.1">
    <property type="nucleotide sequence ID" value="NC_028944.1"/>
</dbReference>
<reference evidence="1 2" key="1">
    <citation type="journal article" date="2015" name="Genome Announc.">
        <title>Genome Sequences of Two Bacillus cereus Group Bacteriophages, Eyuki and AvesoBmore.</title>
        <authorList>
            <person name="Erill I."/>
            <person name="Caruso S.M."/>
        </authorList>
    </citation>
    <scope>NUCLEOTIDE SEQUENCE [LARGE SCALE GENOMIC DNA]</scope>
</reference>
<sequence length="93" mass="11314">MTRHTRNKQLRDINKKLYGSYEINMSMPTSIMYEKGAGNLDKDFFWLRNPRCEVSVERWKKKRYKEKDRFNIHTNIENLIFFGKNGCVRSNYN</sequence>
<evidence type="ECO:0000313" key="2">
    <source>
        <dbReference type="Proteomes" id="UP000203939"/>
    </source>
</evidence>
<protein>
    <submittedName>
        <fullName evidence="1">Uncharacterized protein</fullName>
    </submittedName>
</protein>
<dbReference type="KEGG" id="vg:26638489"/>
<dbReference type="Proteomes" id="UP000203939">
    <property type="component" value="Segment"/>
</dbReference>